<dbReference type="OrthoDB" id="5429740at2759"/>
<comment type="subcellular location">
    <subcellularLocation>
        <location evidence="1">Membrane</location>
        <topology evidence="1">Multi-pass membrane protein</topology>
    </subcellularLocation>
</comment>
<evidence type="ECO:0000256" key="6">
    <source>
        <dbReference type="SAM" id="Phobius"/>
    </source>
</evidence>
<comment type="similarity">
    <text evidence="5">Belongs to the SAT4 family.</text>
</comment>
<keyword evidence="3 6" id="KW-1133">Transmembrane helix</keyword>
<name>A0A6A6G9H7_9PEZI</name>
<keyword evidence="4 6" id="KW-0472">Membrane</keyword>
<feature type="transmembrane region" description="Helical" evidence="6">
    <location>
        <begin position="56"/>
        <end position="81"/>
    </location>
</feature>
<evidence type="ECO:0000313" key="9">
    <source>
        <dbReference type="Proteomes" id="UP000799538"/>
    </source>
</evidence>
<dbReference type="InterPro" id="IPR049326">
    <property type="entry name" value="Rhodopsin_dom_fungi"/>
</dbReference>
<evidence type="ECO:0000259" key="7">
    <source>
        <dbReference type="Pfam" id="PF20684"/>
    </source>
</evidence>
<reference evidence="9" key="1">
    <citation type="journal article" date="2020" name="Stud. Mycol.">
        <title>101 Dothideomycetes genomes: A test case for predicting lifestyles and emergence of pathogens.</title>
        <authorList>
            <person name="Haridas S."/>
            <person name="Albert R."/>
            <person name="Binder M."/>
            <person name="Bloem J."/>
            <person name="LaButti K."/>
            <person name="Salamov A."/>
            <person name="Andreopoulos B."/>
            <person name="Baker S."/>
            <person name="Barry K."/>
            <person name="Bills G."/>
            <person name="Bluhm B."/>
            <person name="Cannon C."/>
            <person name="Castanera R."/>
            <person name="Culley D."/>
            <person name="Daum C."/>
            <person name="Ezra D."/>
            <person name="Gonzalez J."/>
            <person name="Henrissat B."/>
            <person name="Kuo A."/>
            <person name="Liang C."/>
            <person name="Lipzen A."/>
            <person name="Lutzoni F."/>
            <person name="Magnuson J."/>
            <person name="Mondo S."/>
            <person name="Nolan M."/>
            <person name="Ohm R."/>
            <person name="Pangilinan J."/>
            <person name="Park H.-J."/>
            <person name="Ramirez L."/>
            <person name="Alfaro M."/>
            <person name="Sun H."/>
            <person name="Tritt A."/>
            <person name="Yoshinaga Y."/>
            <person name="Zwiers L.-H."/>
            <person name="Turgeon B."/>
            <person name="Goodwin S."/>
            <person name="Spatafora J."/>
            <person name="Crous P."/>
            <person name="Grigoriev I."/>
        </authorList>
    </citation>
    <scope>NUCLEOTIDE SEQUENCE [LARGE SCALE GENOMIC DNA]</scope>
    <source>
        <strain evidence="9">CECT 20119</strain>
    </source>
</reference>
<gene>
    <name evidence="8" type="ORF">BDZ85DRAFT_126453</name>
</gene>
<sequence length="346" mass="38179">MISPSFLPASVYLIEGGPSTHNLQAAGCAGLICTWLAIEPLGALFHGDKTRMKLGISYALASSFLYIWIMTLLKISLGFFFYRIFATQLKHRIIIIVTVLVPTLLGIIYFAVSASTCGPVAYLFGLRDCPIFPVYRNLARVWGAQNVVSDLVFPILSINVIRKSEMKRMTKIFAGILVCIATFGSVASVIRLAVLAPSTKLSTFTKTIYSAVWTQLEASVGIICANIACLRPLGHVMIDCYQKRWGPQVTWMPRVDHSRTEETISKKTATTVGTISVATLLFRLNSVFSDSVVMDVQHDWRDDRISQGQELQVPAQAVLTQRVSMVVPQKLGDKDIQIHTHSVDGP</sequence>
<keyword evidence="2 6" id="KW-0812">Transmembrane</keyword>
<dbReference type="Pfam" id="PF20684">
    <property type="entry name" value="Fung_rhodopsin"/>
    <property type="match status" value="1"/>
</dbReference>
<dbReference type="Proteomes" id="UP000799538">
    <property type="component" value="Unassembled WGS sequence"/>
</dbReference>
<evidence type="ECO:0000256" key="4">
    <source>
        <dbReference type="ARBA" id="ARBA00023136"/>
    </source>
</evidence>
<dbReference type="GO" id="GO:0016020">
    <property type="term" value="C:membrane"/>
    <property type="evidence" value="ECO:0007669"/>
    <property type="project" value="UniProtKB-SubCell"/>
</dbReference>
<evidence type="ECO:0000313" key="8">
    <source>
        <dbReference type="EMBL" id="KAF2222327.1"/>
    </source>
</evidence>
<evidence type="ECO:0000256" key="1">
    <source>
        <dbReference type="ARBA" id="ARBA00004141"/>
    </source>
</evidence>
<keyword evidence="9" id="KW-1185">Reference proteome</keyword>
<feature type="transmembrane region" description="Helical" evidence="6">
    <location>
        <begin position="173"/>
        <end position="194"/>
    </location>
</feature>
<accession>A0A6A6G9H7</accession>
<dbReference type="PANTHER" id="PTHR33048">
    <property type="entry name" value="PTH11-LIKE INTEGRAL MEMBRANE PROTEIN (AFU_ORTHOLOGUE AFUA_5G11245)"/>
    <property type="match status" value="1"/>
</dbReference>
<feature type="domain" description="Rhodopsin" evidence="7">
    <location>
        <begin position="53"/>
        <end position="233"/>
    </location>
</feature>
<feature type="transmembrane region" description="Helical" evidence="6">
    <location>
        <begin position="142"/>
        <end position="161"/>
    </location>
</feature>
<dbReference type="InterPro" id="IPR052337">
    <property type="entry name" value="SAT4-like"/>
</dbReference>
<evidence type="ECO:0000256" key="5">
    <source>
        <dbReference type="ARBA" id="ARBA00038359"/>
    </source>
</evidence>
<organism evidence="8 9">
    <name type="scientific">Elsinoe ampelina</name>
    <dbReference type="NCBI Taxonomy" id="302913"/>
    <lineage>
        <taxon>Eukaryota</taxon>
        <taxon>Fungi</taxon>
        <taxon>Dikarya</taxon>
        <taxon>Ascomycota</taxon>
        <taxon>Pezizomycotina</taxon>
        <taxon>Dothideomycetes</taxon>
        <taxon>Dothideomycetidae</taxon>
        <taxon>Myriangiales</taxon>
        <taxon>Elsinoaceae</taxon>
        <taxon>Elsinoe</taxon>
    </lineage>
</organism>
<dbReference type="EMBL" id="ML992508">
    <property type="protein sequence ID" value="KAF2222327.1"/>
    <property type="molecule type" value="Genomic_DNA"/>
</dbReference>
<evidence type="ECO:0000256" key="2">
    <source>
        <dbReference type="ARBA" id="ARBA00022692"/>
    </source>
</evidence>
<protein>
    <recommendedName>
        <fullName evidence="7">Rhodopsin domain-containing protein</fullName>
    </recommendedName>
</protein>
<evidence type="ECO:0000256" key="3">
    <source>
        <dbReference type="ARBA" id="ARBA00022989"/>
    </source>
</evidence>
<proteinExistence type="inferred from homology"/>
<dbReference type="AlphaFoldDB" id="A0A6A6G9H7"/>
<feature type="transmembrane region" description="Helical" evidence="6">
    <location>
        <begin position="93"/>
        <end position="122"/>
    </location>
</feature>
<dbReference type="PANTHER" id="PTHR33048:SF96">
    <property type="entry name" value="INTEGRAL MEMBRANE PROTEIN"/>
    <property type="match status" value="1"/>
</dbReference>